<proteinExistence type="predicted"/>
<dbReference type="STRING" id="156889.Mmc1_0695"/>
<dbReference type="eggNOG" id="COG3311">
    <property type="taxonomic scope" value="Bacteria"/>
</dbReference>
<dbReference type="KEGG" id="mgm:Mmc1_0695"/>
<dbReference type="RefSeq" id="WP_011712376.1">
    <property type="nucleotide sequence ID" value="NC_008576.1"/>
</dbReference>
<dbReference type="AlphaFoldDB" id="A0L5H3"/>
<dbReference type="Pfam" id="PF12728">
    <property type="entry name" value="HTH_17"/>
    <property type="match status" value="1"/>
</dbReference>
<dbReference type="Proteomes" id="UP000002586">
    <property type="component" value="Chromosome"/>
</dbReference>
<feature type="domain" description="Helix-turn-helix" evidence="1">
    <location>
        <begin position="83"/>
        <end position="130"/>
    </location>
</feature>
<dbReference type="NCBIfam" id="TIGR01764">
    <property type="entry name" value="excise"/>
    <property type="match status" value="1"/>
</dbReference>
<dbReference type="EMBL" id="CP000471">
    <property type="protein sequence ID" value="ABK43216.1"/>
    <property type="molecule type" value="Genomic_DNA"/>
</dbReference>
<gene>
    <name evidence="2" type="ordered locus">Mmc1_0695</name>
</gene>
<evidence type="ECO:0000259" key="1">
    <source>
        <dbReference type="Pfam" id="PF12728"/>
    </source>
</evidence>
<organism evidence="2 3">
    <name type="scientific">Magnetococcus marinus (strain ATCC BAA-1437 / JCM 17883 / MC-1)</name>
    <dbReference type="NCBI Taxonomy" id="156889"/>
    <lineage>
        <taxon>Bacteria</taxon>
        <taxon>Pseudomonadati</taxon>
        <taxon>Pseudomonadota</taxon>
        <taxon>Magnetococcia</taxon>
        <taxon>Magnetococcales</taxon>
        <taxon>Magnetococcaceae</taxon>
        <taxon>Magnetococcus</taxon>
    </lineage>
</organism>
<dbReference type="InterPro" id="IPR041657">
    <property type="entry name" value="HTH_17"/>
</dbReference>
<reference evidence="3" key="1">
    <citation type="journal article" date="2009" name="Appl. Environ. Microbiol.">
        <title>Complete genome sequence of the chemolithoautotrophic marine magnetotactic coccus strain MC-1.</title>
        <authorList>
            <person name="Schubbe S."/>
            <person name="Williams T.J."/>
            <person name="Xie G."/>
            <person name="Kiss H.E."/>
            <person name="Brettin T.S."/>
            <person name="Martinez D."/>
            <person name="Ross C.A."/>
            <person name="Schuler D."/>
            <person name="Cox B.L."/>
            <person name="Nealson K.H."/>
            <person name="Bazylinski D.A."/>
        </authorList>
    </citation>
    <scope>NUCLEOTIDE SEQUENCE [LARGE SCALE GENOMIC DNA]</scope>
    <source>
        <strain evidence="3">ATCC BAA-1437 / JCM 17883 / MC-1</strain>
    </source>
</reference>
<keyword evidence="3" id="KW-1185">Reference proteome</keyword>
<reference evidence="2 3" key="2">
    <citation type="journal article" date="2012" name="Int. J. Syst. Evol. Microbiol.">
        <title>Magnetococcus marinus gen. nov., sp. nov., a marine, magnetotactic bacterium that represents a novel lineage (Magnetococcaceae fam. nov.; Magnetococcales ord. nov.) at the base of the Alphaproteobacteria.</title>
        <authorList>
            <person name="Bazylinski D.A."/>
            <person name="Williams T.J."/>
            <person name="Lefevre C.T."/>
            <person name="Berg R.J."/>
            <person name="Zhang C.L."/>
            <person name="Bowser S.S."/>
            <person name="Dean A.J."/>
            <person name="Beveridge T.J."/>
        </authorList>
    </citation>
    <scope>NUCLEOTIDE SEQUENCE [LARGE SCALE GENOMIC DNA]</scope>
    <source>
        <strain evidence="3">ATCC BAA-1437 / JCM 17883 / MC-1</strain>
    </source>
</reference>
<sequence>MASSVKKMMDFFDLPSEQEVDAATNARRQLAAILGKGDHAQLRLVDGEKEITLPFVAIQILAKILDQMAEGHAVSLVPVHAELTTQEAADFLNVSRPYFVKLLEKNEIAYHKAGVRRRVTFKDLVAYKERIHIKANNALDELAKQAQELDMGY</sequence>
<accession>A0L5H3</accession>
<dbReference type="InterPro" id="IPR010093">
    <property type="entry name" value="SinI_DNA-bd"/>
</dbReference>
<protein>
    <submittedName>
        <fullName evidence="2">DNA binding domain, excisionase family</fullName>
    </submittedName>
</protein>
<dbReference type="GO" id="GO:0003677">
    <property type="term" value="F:DNA binding"/>
    <property type="evidence" value="ECO:0007669"/>
    <property type="project" value="InterPro"/>
</dbReference>
<dbReference type="HOGENOM" id="CLU_106726_1_0_5"/>
<evidence type="ECO:0000313" key="3">
    <source>
        <dbReference type="Proteomes" id="UP000002586"/>
    </source>
</evidence>
<evidence type="ECO:0000313" key="2">
    <source>
        <dbReference type="EMBL" id="ABK43216.1"/>
    </source>
</evidence>
<name>A0L5H3_MAGMM</name>